<dbReference type="SUPFAM" id="SSF51971">
    <property type="entry name" value="Nucleotide-binding domain"/>
    <property type="match status" value="1"/>
</dbReference>
<reference evidence="11 12" key="1">
    <citation type="submission" date="2019-01" db="EMBL/GenBank/DDBJ databases">
        <title>Nocardioides guangzhouensis sp. nov., an actinobacterium isolated from soil.</title>
        <authorList>
            <person name="Fu Y."/>
            <person name="Cai Y."/>
            <person name="Lin Z."/>
            <person name="Chen P."/>
        </authorList>
    </citation>
    <scope>NUCLEOTIDE SEQUENCE [LARGE SCALE GENOMIC DNA]</scope>
    <source>
        <strain evidence="11 12">NBRC 105384</strain>
    </source>
</reference>
<feature type="binding site" evidence="9">
    <location>
        <position position="167"/>
    </location>
    <ligand>
        <name>FAD</name>
        <dbReference type="ChEBI" id="CHEBI:57692"/>
    </ligand>
</feature>
<evidence type="ECO:0000256" key="2">
    <source>
        <dbReference type="ARBA" id="ARBA00006730"/>
    </source>
</evidence>
<dbReference type="PANTHER" id="PTHR11530">
    <property type="entry name" value="D-AMINO ACID OXIDASE"/>
    <property type="match status" value="1"/>
</dbReference>
<evidence type="ECO:0000313" key="11">
    <source>
        <dbReference type="EMBL" id="RYU10049.1"/>
    </source>
</evidence>
<evidence type="ECO:0000256" key="1">
    <source>
        <dbReference type="ARBA" id="ARBA00001974"/>
    </source>
</evidence>
<organism evidence="11 12">
    <name type="scientific">Nocardioides iriomotensis</name>
    <dbReference type="NCBI Taxonomy" id="715784"/>
    <lineage>
        <taxon>Bacteria</taxon>
        <taxon>Bacillati</taxon>
        <taxon>Actinomycetota</taxon>
        <taxon>Actinomycetes</taxon>
        <taxon>Propionibacteriales</taxon>
        <taxon>Nocardioidaceae</taxon>
        <taxon>Nocardioides</taxon>
    </lineage>
</organism>
<feature type="binding site" evidence="9">
    <location>
        <begin position="44"/>
        <end position="46"/>
    </location>
    <ligand>
        <name>FAD</name>
        <dbReference type="ChEBI" id="CHEBI:57692"/>
    </ligand>
</feature>
<evidence type="ECO:0000256" key="5">
    <source>
        <dbReference type="ARBA" id="ARBA00023002"/>
    </source>
</evidence>
<keyword evidence="3" id="KW-0285">Flavoprotein</keyword>
<sequence>MSRVIVVGAGVTGLSCAVRLLEAGHRVDVLARDLPLETVSAVAAALWYPYRAFPYERVTAWSAATFAELARLAKDERTGVTMRHGTEVHRERVADPWWASAVPTLTRVTALPGPYVDAWTFEAPVVEMPVYLRWLVDRLEELGGTLTRMALTALPEGDGAEVVVDATGLGARRMAGDTSVTPVRGQVVLVEQRGLDRWWLDSSGPGPVYVVPRSHDVVVGGTDDEGEWDRRVVPETAERILARATELVPALAGARVVGHRVGLRPARPTVRLEAEQRGVTRLVHCYGHGGAGVTLSWGCADEVVALVAGEGGTR</sequence>
<evidence type="ECO:0000256" key="6">
    <source>
        <dbReference type="ARBA" id="ARBA00039101"/>
    </source>
</evidence>
<dbReference type="Proteomes" id="UP000291189">
    <property type="component" value="Unassembled WGS sequence"/>
</dbReference>
<dbReference type="EC" id="1.4.3.3" evidence="6"/>
<evidence type="ECO:0000256" key="9">
    <source>
        <dbReference type="PIRSR" id="PIRSR000189-1"/>
    </source>
</evidence>
<evidence type="ECO:0000256" key="4">
    <source>
        <dbReference type="ARBA" id="ARBA00022827"/>
    </source>
</evidence>
<comment type="cofactor">
    <cofactor evidence="1 9">
        <name>FAD</name>
        <dbReference type="ChEBI" id="CHEBI:57692"/>
    </cofactor>
</comment>
<feature type="binding site" evidence="9">
    <location>
        <position position="209"/>
    </location>
    <ligand>
        <name>D-dopa</name>
        <dbReference type="ChEBI" id="CHEBI:149689"/>
    </ligand>
</feature>
<feature type="domain" description="FAD dependent oxidoreductase" evidence="10">
    <location>
        <begin position="3"/>
        <end position="305"/>
    </location>
</feature>
<comment type="similarity">
    <text evidence="2">Belongs to the DAMOX/DASOX family.</text>
</comment>
<evidence type="ECO:0000256" key="8">
    <source>
        <dbReference type="ARBA" id="ARBA00049547"/>
    </source>
</evidence>
<keyword evidence="5" id="KW-0560">Oxidoreductase</keyword>
<dbReference type="GO" id="GO:0071949">
    <property type="term" value="F:FAD binding"/>
    <property type="evidence" value="ECO:0007669"/>
    <property type="project" value="InterPro"/>
</dbReference>
<dbReference type="GO" id="GO:0019478">
    <property type="term" value="P:D-amino acid catabolic process"/>
    <property type="evidence" value="ECO:0007669"/>
    <property type="project" value="TreeGrafter"/>
</dbReference>
<dbReference type="SUPFAM" id="SSF54373">
    <property type="entry name" value="FAD-linked reductases, C-terminal domain"/>
    <property type="match status" value="1"/>
</dbReference>
<evidence type="ECO:0000259" key="10">
    <source>
        <dbReference type="Pfam" id="PF01266"/>
    </source>
</evidence>
<dbReference type="Gene3D" id="3.40.50.720">
    <property type="entry name" value="NAD(P)-binding Rossmann-like Domain"/>
    <property type="match status" value="1"/>
</dbReference>
<feature type="binding site" evidence="9">
    <location>
        <position position="290"/>
    </location>
    <ligand>
        <name>D-dopa</name>
        <dbReference type="ChEBI" id="CHEBI:149689"/>
    </ligand>
</feature>
<dbReference type="Pfam" id="PF01266">
    <property type="entry name" value="DAO"/>
    <property type="match status" value="1"/>
</dbReference>
<gene>
    <name evidence="11" type="ORF">ETU37_19675</name>
</gene>
<dbReference type="InterPro" id="IPR023209">
    <property type="entry name" value="DAO"/>
</dbReference>
<dbReference type="InterPro" id="IPR006076">
    <property type="entry name" value="FAD-dep_OxRdtase"/>
</dbReference>
<evidence type="ECO:0000313" key="12">
    <source>
        <dbReference type="Proteomes" id="UP000291189"/>
    </source>
</evidence>
<comment type="caution">
    <text evidence="11">The sequence shown here is derived from an EMBL/GenBank/DDBJ whole genome shotgun (WGS) entry which is preliminary data.</text>
</comment>
<feature type="binding site" evidence="9">
    <location>
        <position position="264"/>
    </location>
    <ligand>
        <name>D-dopa</name>
        <dbReference type="ChEBI" id="CHEBI:149689"/>
    </ligand>
</feature>
<dbReference type="GO" id="GO:0005737">
    <property type="term" value="C:cytoplasm"/>
    <property type="evidence" value="ECO:0007669"/>
    <property type="project" value="TreeGrafter"/>
</dbReference>
<dbReference type="Gene3D" id="3.30.9.10">
    <property type="entry name" value="D-Amino Acid Oxidase, subunit A, domain 2"/>
    <property type="match status" value="1"/>
</dbReference>
<dbReference type="PANTHER" id="PTHR11530:SF11">
    <property type="entry name" value="D-ASPARTATE OXIDASE"/>
    <property type="match status" value="1"/>
</dbReference>
<dbReference type="AlphaFoldDB" id="A0A4Q5IYG0"/>
<keyword evidence="12" id="KW-1185">Reference proteome</keyword>
<dbReference type="GO" id="GO:0003884">
    <property type="term" value="F:D-amino-acid oxidase activity"/>
    <property type="evidence" value="ECO:0007669"/>
    <property type="project" value="UniProtKB-EC"/>
</dbReference>
<evidence type="ECO:0000256" key="7">
    <source>
        <dbReference type="ARBA" id="ARBA00039751"/>
    </source>
</evidence>
<name>A0A4Q5IYG0_9ACTN</name>
<feature type="binding site" evidence="9">
    <location>
        <begin position="289"/>
        <end position="294"/>
    </location>
    <ligand>
        <name>FAD</name>
        <dbReference type="ChEBI" id="CHEBI:57692"/>
    </ligand>
</feature>
<dbReference type="PIRSF" id="PIRSF000189">
    <property type="entry name" value="D-aa_oxidase"/>
    <property type="match status" value="1"/>
</dbReference>
<evidence type="ECO:0000256" key="3">
    <source>
        <dbReference type="ARBA" id="ARBA00022630"/>
    </source>
</evidence>
<proteinExistence type="inferred from homology"/>
<protein>
    <recommendedName>
        <fullName evidence="7">D-amino-acid oxidase</fullName>
        <ecNumber evidence="6">1.4.3.3</ecNumber>
    </recommendedName>
</protein>
<accession>A0A4Q5IYG0</accession>
<dbReference type="RefSeq" id="WP_129989046.1">
    <property type="nucleotide sequence ID" value="NZ_SDPU01000034.1"/>
</dbReference>
<dbReference type="OrthoDB" id="246701at2"/>
<keyword evidence="4 9" id="KW-0274">FAD</keyword>
<comment type="catalytic activity">
    <reaction evidence="8">
        <text>a D-alpha-amino acid + O2 + H2O = a 2-oxocarboxylate + H2O2 + NH4(+)</text>
        <dbReference type="Rhea" id="RHEA:21816"/>
        <dbReference type="ChEBI" id="CHEBI:15377"/>
        <dbReference type="ChEBI" id="CHEBI:15379"/>
        <dbReference type="ChEBI" id="CHEBI:16240"/>
        <dbReference type="ChEBI" id="CHEBI:28938"/>
        <dbReference type="ChEBI" id="CHEBI:35179"/>
        <dbReference type="ChEBI" id="CHEBI:59871"/>
        <dbReference type="EC" id="1.4.3.3"/>
    </reaction>
    <physiologicalReaction direction="left-to-right" evidence="8">
        <dbReference type="Rhea" id="RHEA:21817"/>
    </physiologicalReaction>
</comment>
<dbReference type="EMBL" id="SDPU01000034">
    <property type="protein sequence ID" value="RYU10049.1"/>
    <property type="molecule type" value="Genomic_DNA"/>
</dbReference>
<dbReference type="PROSITE" id="PS51257">
    <property type="entry name" value="PROKAR_LIPOPROTEIN"/>
    <property type="match status" value="1"/>
</dbReference>